<dbReference type="SUPFAM" id="SSF46785">
    <property type="entry name" value="Winged helix' DNA-binding domain"/>
    <property type="match status" value="1"/>
</dbReference>
<keyword evidence="5" id="KW-0804">Transcription</keyword>
<dbReference type="PROSITE" id="PS50931">
    <property type="entry name" value="HTH_LYSR"/>
    <property type="match status" value="1"/>
</dbReference>
<sequence>MDSRHLETLLWVVRLGGIGAAAQHLNLTQPAVTRRIQELERELGARVLRRQGRNVALTALGQSCLERAERVLSEVAMMKAAAGQDAEVGTIRVGVVESIALTWFQSFVARIEQRFPKVRLEIDADLAGGLAAKLTRRQIDIALLPGPVDLLGSVRISLGSCALKWLGHPRFCPPDRNLTAAALAELPTIGMPQDASVYHLMVNWFEEAGLSPRFIHRCNSFSVMLLLVRRGIGISLLPADLFAEDLAAGALKILLEDSSAMDMEYSAAYLRASDNPLVPQLAALAREESWFVGTKRGRGDQRIASSISRF</sequence>
<dbReference type="Gene3D" id="1.10.10.10">
    <property type="entry name" value="Winged helix-like DNA-binding domain superfamily/Winged helix DNA-binding domain"/>
    <property type="match status" value="1"/>
</dbReference>
<evidence type="ECO:0000256" key="5">
    <source>
        <dbReference type="ARBA" id="ARBA00023163"/>
    </source>
</evidence>
<dbReference type="CDD" id="cd05466">
    <property type="entry name" value="PBP2_LTTR_substrate"/>
    <property type="match status" value="1"/>
</dbReference>
<dbReference type="Gene3D" id="3.40.190.10">
    <property type="entry name" value="Periplasmic binding protein-like II"/>
    <property type="match status" value="2"/>
</dbReference>
<dbReference type="InterPro" id="IPR000847">
    <property type="entry name" value="LysR_HTH_N"/>
</dbReference>
<dbReference type="Pfam" id="PF03466">
    <property type="entry name" value="LysR_substrate"/>
    <property type="match status" value="1"/>
</dbReference>
<protein>
    <submittedName>
        <fullName evidence="7">Transcriptional regulator, LysR family</fullName>
    </submittedName>
</protein>
<dbReference type="GO" id="GO:0003700">
    <property type="term" value="F:DNA-binding transcription factor activity"/>
    <property type="evidence" value="ECO:0007669"/>
    <property type="project" value="InterPro"/>
</dbReference>
<dbReference type="GO" id="GO:0000976">
    <property type="term" value="F:transcription cis-regulatory region binding"/>
    <property type="evidence" value="ECO:0007669"/>
    <property type="project" value="TreeGrafter"/>
</dbReference>
<dbReference type="EMBL" id="FNTH01000001">
    <property type="protein sequence ID" value="SEE11203.1"/>
    <property type="molecule type" value="Genomic_DNA"/>
</dbReference>
<comment type="similarity">
    <text evidence="2">Belongs to the LysR transcriptional regulatory family.</text>
</comment>
<dbReference type="InterPro" id="IPR036388">
    <property type="entry name" value="WH-like_DNA-bd_sf"/>
</dbReference>
<evidence type="ECO:0000259" key="6">
    <source>
        <dbReference type="PROSITE" id="PS50931"/>
    </source>
</evidence>
<evidence type="ECO:0000313" key="7">
    <source>
        <dbReference type="EMBL" id="SEE11203.1"/>
    </source>
</evidence>
<evidence type="ECO:0000256" key="2">
    <source>
        <dbReference type="ARBA" id="ARBA00009437"/>
    </source>
</evidence>
<dbReference type="InterPro" id="IPR005119">
    <property type="entry name" value="LysR_subst-bd"/>
</dbReference>
<reference evidence="7 8" key="1">
    <citation type="submission" date="2016-10" db="EMBL/GenBank/DDBJ databases">
        <authorList>
            <person name="de Groot N.N."/>
        </authorList>
    </citation>
    <scope>NUCLEOTIDE SEQUENCE [LARGE SCALE GENOMIC DNA]</scope>
    <source>
        <strain evidence="7 8">MT12</strain>
    </source>
</reference>
<dbReference type="AlphaFoldDB" id="A0A1H5G626"/>
<dbReference type="SUPFAM" id="SSF53850">
    <property type="entry name" value="Periplasmic binding protein-like II"/>
    <property type="match status" value="1"/>
</dbReference>
<evidence type="ECO:0000256" key="3">
    <source>
        <dbReference type="ARBA" id="ARBA00023015"/>
    </source>
</evidence>
<dbReference type="PANTHER" id="PTHR30126">
    <property type="entry name" value="HTH-TYPE TRANSCRIPTIONAL REGULATOR"/>
    <property type="match status" value="1"/>
</dbReference>
<evidence type="ECO:0000256" key="1">
    <source>
        <dbReference type="ARBA" id="ARBA00003502"/>
    </source>
</evidence>
<comment type="function">
    <text evidence="1">NodD regulates the expression of the nodABCFE genes which encode other nodulation proteins. NodD is also a negative regulator of its own expression. Binds flavonoids as inducers.</text>
</comment>
<feature type="domain" description="HTH lysR-type" evidence="6">
    <location>
        <begin position="1"/>
        <end position="58"/>
    </location>
</feature>
<dbReference type="Pfam" id="PF00126">
    <property type="entry name" value="HTH_1"/>
    <property type="match status" value="1"/>
</dbReference>
<dbReference type="InterPro" id="IPR036390">
    <property type="entry name" value="WH_DNA-bd_sf"/>
</dbReference>
<keyword evidence="3" id="KW-0805">Transcription regulation</keyword>
<evidence type="ECO:0000256" key="4">
    <source>
        <dbReference type="ARBA" id="ARBA00023125"/>
    </source>
</evidence>
<keyword evidence="4" id="KW-0238">DNA-binding</keyword>
<dbReference type="PRINTS" id="PR00039">
    <property type="entry name" value="HTHLYSR"/>
</dbReference>
<dbReference type="Proteomes" id="UP000198992">
    <property type="component" value="Unassembled WGS sequence"/>
</dbReference>
<gene>
    <name evidence="7" type="ORF">SAMN05444164_6946</name>
</gene>
<organism evidence="7 8">
    <name type="scientific">Bradyrhizobium erythrophlei</name>
    <dbReference type="NCBI Taxonomy" id="1437360"/>
    <lineage>
        <taxon>Bacteria</taxon>
        <taxon>Pseudomonadati</taxon>
        <taxon>Pseudomonadota</taxon>
        <taxon>Alphaproteobacteria</taxon>
        <taxon>Hyphomicrobiales</taxon>
        <taxon>Nitrobacteraceae</taxon>
        <taxon>Bradyrhizobium</taxon>
    </lineage>
</organism>
<name>A0A1H5G626_9BRAD</name>
<dbReference type="PANTHER" id="PTHR30126:SF77">
    <property type="entry name" value="TRANSCRIPTIONAL REGULATORY PROTEIN"/>
    <property type="match status" value="1"/>
</dbReference>
<dbReference type="FunFam" id="1.10.10.10:FF:000001">
    <property type="entry name" value="LysR family transcriptional regulator"/>
    <property type="match status" value="1"/>
</dbReference>
<evidence type="ECO:0000313" key="8">
    <source>
        <dbReference type="Proteomes" id="UP000198992"/>
    </source>
</evidence>
<proteinExistence type="inferred from homology"/>
<accession>A0A1H5G626</accession>